<reference evidence="1" key="1">
    <citation type="submission" date="2021-05" db="EMBL/GenBank/DDBJ databases">
        <authorList>
            <person name="Pan Q."/>
            <person name="Jouanno E."/>
            <person name="Zahm M."/>
            <person name="Klopp C."/>
            <person name="Cabau C."/>
            <person name="Louis A."/>
            <person name="Berthelot C."/>
            <person name="Parey E."/>
            <person name="Roest Crollius H."/>
            <person name="Montfort J."/>
            <person name="Robinson-Rechavi M."/>
            <person name="Bouchez O."/>
            <person name="Lampietro C."/>
            <person name="Lopez Roques C."/>
            <person name="Donnadieu C."/>
            <person name="Postlethwait J."/>
            <person name="Bobe J."/>
            <person name="Dillon D."/>
            <person name="Chandos A."/>
            <person name="von Hippel F."/>
            <person name="Guiguen Y."/>
        </authorList>
    </citation>
    <scope>NUCLEOTIDE SEQUENCE</scope>
    <source>
        <strain evidence="1">YG-Jan2019</strain>
    </source>
</reference>
<evidence type="ECO:0000313" key="1">
    <source>
        <dbReference type="EMBL" id="KAJ8008893.1"/>
    </source>
</evidence>
<dbReference type="Proteomes" id="UP001157502">
    <property type="component" value="Chromosome 7"/>
</dbReference>
<evidence type="ECO:0000313" key="2">
    <source>
        <dbReference type="Proteomes" id="UP001157502"/>
    </source>
</evidence>
<proteinExistence type="predicted"/>
<accession>A0ACC2GYR5</accession>
<organism evidence="1 2">
    <name type="scientific">Dallia pectoralis</name>
    <name type="common">Alaska blackfish</name>
    <dbReference type="NCBI Taxonomy" id="75939"/>
    <lineage>
        <taxon>Eukaryota</taxon>
        <taxon>Metazoa</taxon>
        <taxon>Chordata</taxon>
        <taxon>Craniata</taxon>
        <taxon>Vertebrata</taxon>
        <taxon>Euteleostomi</taxon>
        <taxon>Actinopterygii</taxon>
        <taxon>Neopterygii</taxon>
        <taxon>Teleostei</taxon>
        <taxon>Protacanthopterygii</taxon>
        <taxon>Esociformes</taxon>
        <taxon>Umbridae</taxon>
        <taxon>Dallia</taxon>
    </lineage>
</organism>
<dbReference type="EMBL" id="CM055734">
    <property type="protein sequence ID" value="KAJ8008893.1"/>
    <property type="molecule type" value="Genomic_DNA"/>
</dbReference>
<gene>
    <name evidence="1" type="ORF">DPEC_G00083160</name>
</gene>
<sequence length="1158" mass="130809">MMSITSLAGKVENVTLRRTESSDAREINSLIIPATVAVFGRVNVLHLLEKSNLAVTLINANDKILAHAAFFDHPSGGIVDQANWETFLHTNYDSEKYTPLNTLFLHLFVAQPNFSIGSANEIVRTVFSAVTELQYICLVTTSRGCLEPALVDIFDPIKSLKDPGPKCSAFVCHRFKYCPQLHVRCARVEDNCDLAHIFAEQTTALTESYGPYFLAELVEAQDEEHHTAVCESEGTAVGFISVTGDVNLKLLNGCFELGPFDGLYKASREQMTESAPETEAQGPPESLNLPEDSRARAAESQDSDVTLEPTLSQTPNAFCIQLFAIDKKFEMRSLDFLPYIFKLFPERDFCVISLPKLTPEFPLLQNFHRVVPHHTSILPEELYIFHRSGLLKAFGVRPAVSVDRSEVCSLVKTFTLRESLLEDLDLYFQARRDANGTSLQAFVAHVQNQIVGIVMIRNEEDIDYMRANYNIENFIYFSHHAYEEQGQLRHFVLNPIFQHYSKHLLKEVLRLAHTSCLYYPVFPSYHKQKNSCTSVLNCLVPVRPRQQIVYPLEELGINVPSKQITKDQVPYALNHINRKLTLEPKVTINARIVVVGASDTGLALLEVFAFSPHLRFNNITLISTHGYPGYPTSQNMRFLSTSHCFSDRDHAQLSLCSWINVVTATMVGIDREAKYVLVSQGRKMPYDHLVLCTGQQYQVPCPTGVDISNLPDDFRLPNQACRRYTGPIPSNLFTLNDHQDCVTVYSWLDCHFLEFNGNAVVYGNTIDVYTCVEALLCLGVQGCRIHLVHLPATGGCGFSNPMVEKAMKRALEKTGVHVHRDCTLAQMNDGQHPEPITSLSFTCDGQPLRLECSVFMSFAVKGVDYDAFKTINDACLVYDGRLVIDATFHTNDSSIYAAGPLTKFSRRYHVDRLSHADFNPREVGQDLAASLLPFFDPTLEPAMNPPADRDHLIPVYTRAKIQGGRLPGGYNYLHVTKPGIEQRPCSPHNTEGKEILTGRIETGNYFHLQLNQYERLETITCLSMKPIPVSNYLCLYGKHQLLLNRLCYRYDEGLVHDLYSYFKEKWCLAIYHDRFADFEKEIQQIIDSTKVQEHNDISIAELIHRMVDDKLDITEEPNVFLKKVFESSGGLTSLKTSTLNFLSYNRHKLTMYAQPGLL</sequence>
<name>A0ACC2GYR5_DALPE</name>
<protein>
    <submittedName>
        <fullName evidence="1">Uncharacterized protein</fullName>
    </submittedName>
</protein>
<keyword evidence="2" id="KW-1185">Reference proteome</keyword>
<comment type="caution">
    <text evidence="1">The sequence shown here is derived from an EMBL/GenBank/DDBJ whole genome shotgun (WGS) entry which is preliminary data.</text>
</comment>